<evidence type="ECO:0000313" key="1">
    <source>
        <dbReference type="EMBL" id="AMF96668.1"/>
    </source>
</evidence>
<accession>A0A3A1PVH9</accession>
<dbReference type="Proteomes" id="UP000067422">
    <property type="component" value="Chromosome 1"/>
</dbReference>
<dbReference type="EMBL" id="CP014038">
    <property type="protein sequence ID" value="AMF96668.1"/>
    <property type="molecule type" value="Genomic_DNA"/>
</dbReference>
<evidence type="ECO:0000313" key="2">
    <source>
        <dbReference type="EMBL" id="RIV99923.1"/>
    </source>
</evidence>
<evidence type="ECO:0008006" key="5">
    <source>
        <dbReference type="Google" id="ProtNLM"/>
    </source>
</evidence>
<dbReference type="AlphaFoldDB" id="A0A3A1PVH9"/>
<dbReference type="EMBL" id="QOUW02000239">
    <property type="protein sequence ID" value="RIV99923.1"/>
    <property type="molecule type" value="Genomic_DNA"/>
</dbReference>
<organism evidence="2 4">
    <name type="scientific">Vibrio harveyi</name>
    <name type="common">Beneckea harveyi</name>
    <dbReference type="NCBI Taxonomy" id="669"/>
    <lineage>
        <taxon>Bacteria</taxon>
        <taxon>Pseudomonadati</taxon>
        <taxon>Pseudomonadota</taxon>
        <taxon>Gammaproteobacteria</taxon>
        <taxon>Vibrionales</taxon>
        <taxon>Vibrionaceae</taxon>
        <taxon>Vibrio</taxon>
    </lineage>
</organism>
<dbReference type="Proteomes" id="UP000253437">
    <property type="component" value="Unassembled WGS sequence"/>
</dbReference>
<dbReference type="OrthoDB" id="5906052at2"/>
<evidence type="ECO:0000313" key="3">
    <source>
        <dbReference type="Proteomes" id="UP000067422"/>
    </source>
</evidence>
<reference evidence="1" key="2">
    <citation type="submission" date="2018-01" db="EMBL/GenBank/DDBJ databases">
        <title>FDA dAtabase for Regulatory Grade micrObial Sequences (FDA-ARGOS): Supporting development and validation of Infectious Disease Dx tests.</title>
        <authorList>
            <person name="Hoffmann M."/>
            <person name="Allard M."/>
            <person name="Evans P."/>
            <person name="Brown E."/>
            <person name="Tallon L."/>
            <person name="Sadzewicz L."/>
            <person name="Sengamalay N."/>
            <person name="Ott S."/>
            <person name="Godinez A."/>
            <person name="Nagaraj S."/>
            <person name="Vyas G."/>
            <person name="Aluvathingal J."/>
            <person name="Nadendla S."/>
            <person name="Geyer C."/>
            <person name="Sichtig H."/>
        </authorList>
    </citation>
    <scope>NUCLEOTIDE SEQUENCE</scope>
    <source>
        <strain evidence="1">FDAARGOS_107</strain>
    </source>
</reference>
<dbReference type="KEGG" id="vhr:AL538_02440"/>
<evidence type="ECO:0000313" key="4">
    <source>
        <dbReference type="Proteomes" id="UP000253437"/>
    </source>
</evidence>
<keyword evidence="3" id="KW-1185">Reference proteome</keyword>
<dbReference type="RefSeq" id="WP_017190372.1">
    <property type="nucleotide sequence ID" value="NZ_CP014038.2"/>
</dbReference>
<reference evidence="2 4" key="3">
    <citation type="submission" date="2018-08" db="EMBL/GenBank/DDBJ databases">
        <title>Vibrio harveyi strains pathogenic to white snook Centropomus viridis Lockington (1877) and potential probiotic bacteria.</title>
        <authorList>
            <person name="Soto-Rodriguez S."/>
            <person name="Gomez-Gil B."/>
            <person name="Lozano-Olvera R."/>
        </authorList>
    </citation>
    <scope>NUCLEOTIDE SEQUENCE [LARGE SCALE GENOMIC DNA]</scope>
    <source>
        <strain evidence="2 4">CAIM 1508</strain>
    </source>
</reference>
<reference evidence="3" key="1">
    <citation type="submission" date="2015-12" db="EMBL/GenBank/DDBJ databases">
        <title>FDA dAtabase for Regulatory Grade micrObial Sequences (FDA-ARGOS): Supporting development and validation of Infectious Disease Dx tests.</title>
        <authorList>
            <person name="Hoffmann M."/>
            <person name="Allard M."/>
            <person name="Evans P."/>
            <person name="Brown E."/>
            <person name="Tallon L.J."/>
            <person name="Sadzewicz L."/>
            <person name="Sengamalay N."/>
            <person name="Ott S."/>
            <person name="Godinez A."/>
            <person name="Nagaraj S."/>
            <person name="Vyas G."/>
            <person name="Aluvathingal J."/>
            <person name="Nadendla S."/>
            <person name="Geyer C."/>
            <person name="Sichtig H."/>
        </authorList>
    </citation>
    <scope>NUCLEOTIDE SEQUENCE [LARGE SCALE GENOMIC DNA]</scope>
    <source>
        <strain evidence="3">ATCC 43516</strain>
    </source>
</reference>
<gene>
    <name evidence="1" type="ORF">AL538_02440</name>
    <name evidence="2" type="ORF">DS957_027640</name>
</gene>
<sequence length="140" mass="16013">MRNLDVFNCAVVEIFHLCLHNFPVDTDIVTGDLAVKVSEYFEEQDGEDFFYQFLEIEKICTYTLSWLHNEDYIRFNRYSATESRAVLTEKGLNAVNSVPKSIKGEKTFKDIFSGGILKLSQPILTGVVVEFFKQQLGNVS</sequence>
<proteinExistence type="predicted"/>
<name>A0A3A1PVH9_VIBHA</name>
<protein>
    <recommendedName>
        <fullName evidence="5">DUF2513 domain-containing protein</fullName>
    </recommendedName>
</protein>